<evidence type="ECO:0000256" key="3">
    <source>
        <dbReference type="ARBA" id="ARBA00022722"/>
    </source>
</evidence>
<keyword evidence="1" id="KW-0808">Transferase</keyword>
<dbReference type="Gene3D" id="1.10.340.70">
    <property type="match status" value="1"/>
</dbReference>
<dbReference type="InterPro" id="IPR012337">
    <property type="entry name" value="RNaseH-like_sf"/>
</dbReference>
<evidence type="ECO:0000256" key="4">
    <source>
        <dbReference type="ARBA" id="ARBA00022759"/>
    </source>
</evidence>
<keyword evidence="10" id="KW-1185">Reference proteome</keyword>
<sequence>MTVDRVKAFESLREALTTAPLLLIPDFKLPFKWYIGASGDGLGAALHQVQIMNDKPVEGPICSIFRQIKPTEARYEESQMECLCLVWALEKLNYFLEGCDFEVITDCKAVKSLLNMKAPTRHMLRQQIAIQEYRGNMTIVHKDGNVQKTADGLSRFPLPNDIYNPAYVPEEASPQIPIEGISVTDLNTTFFEEVRNSYTQDKNCSILFQLFNKDCKDNSLIHALDEVWKKSYDEGRFHLLDGIIYHSTKHTCVMTVVDSLLIDLVLKECHESPFSGHLCEERTREKVKTCIWWPMWQKDVAEYCKICDSCQKANKYTTKRLGNMMKIQEPNRPLEIVHMDWVTGLPPGGGRSYSSCLVSLDRFSKTPIFLPCHKDDTAMDTALLIWNRVVSWTGIFTDIISDRDPKFTSAIWRNLHQLFGTKLSFSTAYHPQTDGLAGRMIQTLEDMVRRFCAYGLELKDGDGFNHDWCTLLQALELAYKPSIHASTNQTPAILEKGWNLKLPQDSLRKDLIEIHPTSASFKGMLDKARKHAIRCMEDYFAYAKNKWDKSHATPDFKVGDLVLVSTTNFNNIKGCKKLKDSFAGPLLSKPSMEKMLLK</sequence>
<dbReference type="InterPro" id="IPR001584">
    <property type="entry name" value="Integrase_cat-core"/>
</dbReference>
<keyword evidence="4" id="KW-0255">Endonuclease</keyword>
<feature type="domain" description="Integrase catalytic" evidence="8">
    <location>
        <begin position="329"/>
        <end position="499"/>
    </location>
</feature>
<comment type="caution">
    <text evidence="9">The sequence shown here is derived from an EMBL/GenBank/DDBJ whole genome shotgun (WGS) entry which is preliminary data.</text>
</comment>
<dbReference type="GO" id="GO:0016787">
    <property type="term" value="F:hydrolase activity"/>
    <property type="evidence" value="ECO:0007669"/>
    <property type="project" value="UniProtKB-KW"/>
</dbReference>
<dbReference type="InterPro" id="IPR050951">
    <property type="entry name" value="Retrovirus_Pol_polyprotein"/>
</dbReference>
<dbReference type="AlphaFoldDB" id="A0A9Q3JSW2"/>
<evidence type="ECO:0000256" key="5">
    <source>
        <dbReference type="ARBA" id="ARBA00022801"/>
    </source>
</evidence>
<keyword evidence="7" id="KW-0695">RNA-directed DNA polymerase</keyword>
<evidence type="ECO:0000259" key="8">
    <source>
        <dbReference type="PROSITE" id="PS50994"/>
    </source>
</evidence>
<dbReference type="InterPro" id="IPR036397">
    <property type="entry name" value="RNaseH_sf"/>
</dbReference>
<dbReference type="Pfam" id="PF17917">
    <property type="entry name" value="RT_RNaseH"/>
    <property type="match status" value="1"/>
</dbReference>
<evidence type="ECO:0000313" key="10">
    <source>
        <dbReference type="Proteomes" id="UP000765509"/>
    </source>
</evidence>
<evidence type="ECO:0000256" key="1">
    <source>
        <dbReference type="ARBA" id="ARBA00022679"/>
    </source>
</evidence>
<keyword evidence="2" id="KW-0548">Nucleotidyltransferase</keyword>
<dbReference type="PANTHER" id="PTHR37984:SF5">
    <property type="entry name" value="PROTEIN NYNRIN-LIKE"/>
    <property type="match status" value="1"/>
</dbReference>
<dbReference type="PROSITE" id="PS50994">
    <property type="entry name" value="INTEGRASE"/>
    <property type="match status" value="1"/>
</dbReference>
<dbReference type="Proteomes" id="UP000765509">
    <property type="component" value="Unassembled WGS sequence"/>
</dbReference>
<dbReference type="SUPFAM" id="SSF53098">
    <property type="entry name" value="Ribonuclease H-like"/>
    <property type="match status" value="1"/>
</dbReference>
<dbReference type="PANTHER" id="PTHR37984">
    <property type="entry name" value="PROTEIN CBG26694"/>
    <property type="match status" value="1"/>
</dbReference>
<dbReference type="Gene3D" id="3.30.420.10">
    <property type="entry name" value="Ribonuclease H-like superfamily/Ribonuclease H"/>
    <property type="match status" value="1"/>
</dbReference>
<dbReference type="SUPFAM" id="SSF56672">
    <property type="entry name" value="DNA/RNA polymerases"/>
    <property type="match status" value="1"/>
</dbReference>
<dbReference type="GO" id="GO:0005634">
    <property type="term" value="C:nucleus"/>
    <property type="evidence" value="ECO:0007669"/>
    <property type="project" value="UniProtKB-ARBA"/>
</dbReference>
<reference evidence="9" key="1">
    <citation type="submission" date="2021-03" db="EMBL/GenBank/DDBJ databases">
        <title>Draft genome sequence of rust myrtle Austropuccinia psidii MF-1, a brazilian biotype.</title>
        <authorList>
            <person name="Quecine M.C."/>
            <person name="Pachon D.M.R."/>
            <person name="Bonatelli M.L."/>
            <person name="Correr F.H."/>
            <person name="Franceschini L.M."/>
            <person name="Leite T.F."/>
            <person name="Margarido G.R.A."/>
            <person name="Almeida C.A."/>
            <person name="Ferrarezi J.A."/>
            <person name="Labate C.A."/>
        </authorList>
    </citation>
    <scope>NUCLEOTIDE SEQUENCE</scope>
    <source>
        <strain evidence="9">MF-1</strain>
    </source>
</reference>
<dbReference type="InterPro" id="IPR043502">
    <property type="entry name" value="DNA/RNA_pol_sf"/>
</dbReference>
<evidence type="ECO:0000313" key="9">
    <source>
        <dbReference type="EMBL" id="MBW0567736.1"/>
    </source>
</evidence>
<keyword evidence="5" id="KW-0378">Hydrolase</keyword>
<dbReference type="CDD" id="cd09274">
    <property type="entry name" value="RNase_HI_RT_Ty3"/>
    <property type="match status" value="1"/>
</dbReference>
<evidence type="ECO:0000256" key="2">
    <source>
        <dbReference type="ARBA" id="ARBA00022695"/>
    </source>
</evidence>
<organism evidence="9 10">
    <name type="scientific">Austropuccinia psidii MF-1</name>
    <dbReference type="NCBI Taxonomy" id="1389203"/>
    <lineage>
        <taxon>Eukaryota</taxon>
        <taxon>Fungi</taxon>
        <taxon>Dikarya</taxon>
        <taxon>Basidiomycota</taxon>
        <taxon>Pucciniomycotina</taxon>
        <taxon>Pucciniomycetes</taxon>
        <taxon>Pucciniales</taxon>
        <taxon>Sphaerophragmiaceae</taxon>
        <taxon>Austropuccinia</taxon>
    </lineage>
</organism>
<dbReference type="FunFam" id="1.10.340.70:FF:000001">
    <property type="entry name" value="Retrovirus-related Pol polyprotein from transposon gypsy-like Protein"/>
    <property type="match status" value="1"/>
</dbReference>
<dbReference type="GO" id="GO:0003964">
    <property type="term" value="F:RNA-directed DNA polymerase activity"/>
    <property type="evidence" value="ECO:0007669"/>
    <property type="project" value="UniProtKB-KW"/>
</dbReference>
<evidence type="ECO:0000256" key="6">
    <source>
        <dbReference type="ARBA" id="ARBA00022884"/>
    </source>
</evidence>
<dbReference type="OrthoDB" id="2595244at2759"/>
<dbReference type="EMBL" id="AVOT02081345">
    <property type="protein sequence ID" value="MBW0567736.1"/>
    <property type="molecule type" value="Genomic_DNA"/>
</dbReference>
<dbReference type="GO" id="GO:0004519">
    <property type="term" value="F:endonuclease activity"/>
    <property type="evidence" value="ECO:0007669"/>
    <property type="project" value="UniProtKB-KW"/>
</dbReference>
<dbReference type="Pfam" id="PF00665">
    <property type="entry name" value="rve"/>
    <property type="match status" value="1"/>
</dbReference>
<dbReference type="GO" id="GO:0015074">
    <property type="term" value="P:DNA integration"/>
    <property type="evidence" value="ECO:0007669"/>
    <property type="project" value="InterPro"/>
</dbReference>
<dbReference type="InterPro" id="IPR041373">
    <property type="entry name" value="RT_RNaseH"/>
</dbReference>
<gene>
    <name evidence="9" type="ORF">O181_107451</name>
</gene>
<proteinExistence type="predicted"/>
<name>A0A9Q3JSW2_9BASI</name>
<dbReference type="Pfam" id="PF17921">
    <property type="entry name" value="Integrase_H2C2"/>
    <property type="match status" value="1"/>
</dbReference>
<evidence type="ECO:0000256" key="7">
    <source>
        <dbReference type="ARBA" id="ARBA00022918"/>
    </source>
</evidence>
<accession>A0A9Q3JSW2</accession>
<keyword evidence="6" id="KW-0694">RNA-binding</keyword>
<dbReference type="InterPro" id="IPR041588">
    <property type="entry name" value="Integrase_H2C2"/>
</dbReference>
<protein>
    <recommendedName>
        <fullName evidence="8">Integrase catalytic domain-containing protein</fullName>
    </recommendedName>
</protein>
<keyword evidence="3" id="KW-0540">Nuclease</keyword>
<dbReference type="GO" id="GO:0003723">
    <property type="term" value="F:RNA binding"/>
    <property type="evidence" value="ECO:0007669"/>
    <property type="project" value="UniProtKB-KW"/>
</dbReference>